<protein>
    <submittedName>
        <fullName evidence="1">Structure-specific endonuclease subunit SLX1-like</fullName>
    </submittedName>
</protein>
<reference evidence="1 2" key="1">
    <citation type="submission" date="2024-02" db="EMBL/GenBank/DDBJ databases">
        <authorList>
            <person name="Chen Y."/>
            <person name="Shah S."/>
            <person name="Dougan E. K."/>
            <person name="Thang M."/>
            <person name="Chan C."/>
        </authorList>
    </citation>
    <scope>NUCLEOTIDE SEQUENCE [LARGE SCALE GENOMIC DNA]</scope>
</reference>
<evidence type="ECO:0000313" key="1">
    <source>
        <dbReference type="EMBL" id="CAK8985925.1"/>
    </source>
</evidence>
<dbReference type="Proteomes" id="UP001642464">
    <property type="component" value="Unassembled WGS sequence"/>
</dbReference>
<gene>
    <name evidence="1" type="ORF">SCF082_LOCUS335</name>
</gene>
<sequence length="73" mass="7957">MIDLIGASGQLGGKLHMMTRALADRLEPRTAMLPNKSLVQLCSHLGALNMFPHRLAAALDTVLSQRDCGQHYT</sequence>
<dbReference type="EMBL" id="CAXAMM010000103">
    <property type="protein sequence ID" value="CAK8985925.1"/>
    <property type="molecule type" value="Genomic_DNA"/>
</dbReference>
<accession>A0ABP0HAS1</accession>
<organism evidence="1 2">
    <name type="scientific">Durusdinium trenchii</name>
    <dbReference type="NCBI Taxonomy" id="1381693"/>
    <lineage>
        <taxon>Eukaryota</taxon>
        <taxon>Sar</taxon>
        <taxon>Alveolata</taxon>
        <taxon>Dinophyceae</taxon>
        <taxon>Suessiales</taxon>
        <taxon>Symbiodiniaceae</taxon>
        <taxon>Durusdinium</taxon>
    </lineage>
</organism>
<evidence type="ECO:0000313" key="2">
    <source>
        <dbReference type="Proteomes" id="UP001642464"/>
    </source>
</evidence>
<keyword evidence="2" id="KW-1185">Reference proteome</keyword>
<comment type="caution">
    <text evidence="1">The sequence shown here is derived from an EMBL/GenBank/DDBJ whole genome shotgun (WGS) entry which is preliminary data.</text>
</comment>
<proteinExistence type="predicted"/>
<name>A0ABP0HAS1_9DINO</name>